<evidence type="ECO:0000259" key="1">
    <source>
        <dbReference type="Pfam" id="PF12697"/>
    </source>
</evidence>
<keyword evidence="3" id="KW-1185">Reference proteome</keyword>
<feature type="domain" description="AB hydrolase-1" evidence="1">
    <location>
        <begin position="7"/>
        <end position="220"/>
    </location>
</feature>
<proteinExistence type="predicted"/>
<dbReference type="GO" id="GO:0016787">
    <property type="term" value="F:hydrolase activity"/>
    <property type="evidence" value="ECO:0007669"/>
    <property type="project" value="UniProtKB-KW"/>
</dbReference>
<organism evidence="2 3">
    <name type="scientific">Streptomyces yaizuensis</name>
    <dbReference type="NCBI Taxonomy" id="2989713"/>
    <lineage>
        <taxon>Bacteria</taxon>
        <taxon>Bacillati</taxon>
        <taxon>Actinomycetota</taxon>
        <taxon>Actinomycetes</taxon>
        <taxon>Kitasatosporales</taxon>
        <taxon>Streptomycetaceae</taxon>
        <taxon>Streptomyces</taxon>
    </lineage>
</organism>
<dbReference type="InterPro" id="IPR029058">
    <property type="entry name" value="AB_hydrolase_fold"/>
</dbReference>
<comment type="caution">
    <text evidence="2">The sequence shown here is derived from an EMBL/GenBank/DDBJ whole genome shotgun (WGS) entry which is preliminary data.</text>
</comment>
<evidence type="ECO:0000313" key="2">
    <source>
        <dbReference type="EMBL" id="GLF92757.1"/>
    </source>
</evidence>
<dbReference type="InterPro" id="IPR000073">
    <property type="entry name" value="AB_hydrolase_1"/>
</dbReference>
<dbReference type="RefSeq" id="WP_323444880.1">
    <property type="nucleotide sequence ID" value="NZ_BSBI01000001.1"/>
</dbReference>
<dbReference type="InterPro" id="IPR052897">
    <property type="entry name" value="Sec-Metab_Biosynth_Hydrolase"/>
</dbReference>
<dbReference type="SUPFAM" id="SSF53474">
    <property type="entry name" value="alpha/beta-Hydrolases"/>
    <property type="match status" value="1"/>
</dbReference>
<dbReference type="Gene3D" id="3.40.50.1820">
    <property type="entry name" value="alpha/beta hydrolase"/>
    <property type="match status" value="1"/>
</dbReference>
<accession>A0ABQ5NQU9</accession>
<gene>
    <name evidence="2" type="ORF">SYYSPA8_00690</name>
</gene>
<evidence type="ECO:0000313" key="3">
    <source>
        <dbReference type="Proteomes" id="UP001291653"/>
    </source>
</evidence>
<protein>
    <submittedName>
        <fullName evidence="2">Alpha/beta hydrolase</fullName>
    </submittedName>
</protein>
<dbReference type="Pfam" id="PF12697">
    <property type="entry name" value="Abhydrolase_6"/>
    <property type="match status" value="1"/>
</dbReference>
<sequence>MTDKPAILLVHGFWGGAAHWGKVITELRSRGYPDLHAVELPLTSLAEDAERTRKMIAQIDGPVILVGHSYGGAVITEAGNHDNVHGLVYIAAFAPDAGESPGGISQEKPPAAFENLAPDSDGYLWIKQEKYHWSFCQDLSEDEGLVMGVTQRAPLASTFGDAITDPAWRNKPVWYQVSTDDRMIHPDNERRMAGRMDPRKTIELPASHASLASQPQAVTDLIEEAVHGTKESWVHRLTDALRGKHD</sequence>
<dbReference type="PANTHER" id="PTHR37017">
    <property type="entry name" value="AB HYDROLASE-1 DOMAIN-CONTAINING PROTEIN-RELATED"/>
    <property type="match status" value="1"/>
</dbReference>
<reference evidence="2 3" key="1">
    <citation type="submission" date="2022-10" db="EMBL/GenBank/DDBJ databases">
        <title>Draft genome sequence of Streptomyces sp. YSPA8.</title>
        <authorList>
            <person name="Moriuchi R."/>
            <person name="Dohra H."/>
            <person name="Yamamura H."/>
            <person name="Kodani S."/>
        </authorList>
    </citation>
    <scope>NUCLEOTIDE SEQUENCE [LARGE SCALE GENOMIC DNA]</scope>
    <source>
        <strain evidence="2 3">YSPA8</strain>
    </source>
</reference>
<keyword evidence="2" id="KW-0378">Hydrolase</keyword>
<dbReference type="EMBL" id="BSBI01000001">
    <property type="protein sequence ID" value="GLF92757.1"/>
    <property type="molecule type" value="Genomic_DNA"/>
</dbReference>
<name>A0ABQ5NQU9_9ACTN</name>
<dbReference type="PANTHER" id="PTHR37017:SF11">
    <property type="entry name" value="ESTERASE_LIPASE_THIOESTERASE DOMAIN-CONTAINING PROTEIN"/>
    <property type="match status" value="1"/>
</dbReference>
<dbReference type="Proteomes" id="UP001291653">
    <property type="component" value="Unassembled WGS sequence"/>
</dbReference>